<name>A0A6J7PI70_9ZZZZ</name>
<feature type="domain" description="Carbohydrate kinase FGGY C-terminal" evidence="3">
    <location>
        <begin position="1"/>
        <end position="93"/>
    </location>
</feature>
<sequence length="148" mass="15299">MDAELRGSWHGIGLSTDRAAMLRSILEGVAQAIALAVTAVTNTGAVLPDVVPLVGGGTHDRVFRQLLADATGCALGVVDVPNAAVVGAAILALGQVRAVNRAEASRVVEPGQTAMQLLAERRETMTQLVRDQQLTSGRFSQSGAGESK</sequence>
<evidence type="ECO:0000259" key="3">
    <source>
        <dbReference type="Pfam" id="PF02782"/>
    </source>
</evidence>
<evidence type="ECO:0000256" key="2">
    <source>
        <dbReference type="ARBA" id="ARBA00022777"/>
    </source>
</evidence>
<accession>A0A6J7PI70</accession>
<dbReference type="GO" id="GO:0016301">
    <property type="term" value="F:kinase activity"/>
    <property type="evidence" value="ECO:0007669"/>
    <property type="project" value="UniProtKB-KW"/>
</dbReference>
<keyword evidence="2" id="KW-0418">Kinase</keyword>
<dbReference type="InterPro" id="IPR050406">
    <property type="entry name" value="FGGY_Carb_Kinase"/>
</dbReference>
<gene>
    <name evidence="4" type="ORF">UFOPK4043_00614</name>
</gene>
<evidence type="ECO:0000256" key="1">
    <source>
        <dbReference type="ARBA" id="ARBA00022679"/>
    </source>
</evidence>
<dbReference type="PANTHER" id="PTHR43095">
    <property type="entry name" value="SUGAR KINASE"/>
    <property type="match status" value="1"/>
</dbReference>
<dbReference type="InterPro" id="IPR018485">
    <property type="entry name" value="FGGY_C"/>
</dbReference>
<dbReference type="AlphaFoldDB" id="A0A6J7PI70"/>
<dbReference type="InterPro" id="IPR043129">
    <property type="entry name" value="ATPase_NBD"/>
</dbReference>
<dbReference type="Pfam" id="PF02782">
    <property type="entry name" value="FGGY_C"/>
    <property type="match status" value="1"/>
</dbReference>
<reference evidence="4" key="1">
    <citation type="submission" date="2020-05" db="EMBL/GenBank/DDBJ databases">
        <authorList>
            <person name="Chiriac C."/>
            <person name="Salcher M."/>
            <person name="Ghai R."/>
            <person name="Kavagutti S V."/>
        </authorList>
    </citation>
    <scope>NUCLEOTIDE SEQUENCE</scope>
</reference>
<organism evidence="4">
    <name type="scientific">freshwater metagenome</name>
    <dbReference type="NCBI Taxonomy" id="449393"/>
    <lineage>
        <taxon>unclassified sequences</taxon>
        <taxon>metagenomes</taxon>
        <taxon>ecological metagenomes</taxon>
    </lineage>
</organism>
<dbReference type="Gene3D" id="3.30.420.40">
    <property type="match status" value="1"/>
</dbReference>
<evidence type="ECO:0000313" key="4">
    <source>
        <dbReference type="EMBL" id="CAB5002903.1"/>
    </source>
</evidence>
<dbReference type="SUPFAM" id="SSF53067">
    <property type="entry name" value="Actin-like ATPase domain"/>
    <property type="match status" value="1"/>
</dbReference>
<proteinExistence type="predicted"/>
<dbReference type="GO" id="GO:0005975">
    <property type="term" value="P:carbohydrate metabolic process"/>
    <property type="evidence" value="ECO:0007669"/>
    <property type="project" value="InterPro"/>
</dbReference>
<dbReference type="EMBL" id="CAFBPA010000070">
    <property type="protein sequence ID" value="CAB5002903.1"/>
    <property type="molecule type" value="Genomic_DNA"/>
</dbReference>
<keyword evidence="1" id="KW-0808">Transferase</keyword>
<protein>
    <submittedName>
        <fullName evidence="4">Unannotated protein</fullName>
    </submittedName>
</protein>